<evidence type="ECO:0000259" key="3">
    <source>
        <dbReference type="PROSITE" id="PS50111"/>
    </source>
</evidence>
<dbReference type="PANTHER" id="PTHR32089">
    <property type="entry name" value="METHYL-ACCEPTING CHEMOTAXIS PROTEIN MCPB"/>
    <property type="match status" value="1"/>
</dbReference>
<organism evidence="4">
    <name type="scientific">Acidithiobacillus ferrianus</name>
    <dbReference type="NCBI Taxonomy" id="2678518"/>
    <lineage>
        <taxon>Bacteria</taxon>
        <taxon>Pseudomonadati</taxon>
        <taxon>Pseudomonadota</taxon>
        <taxon>Acidithiobacillia</taxon>
        <taxon>Acidithiobacillales</taxon>
        <taxon>Acidithiobacillaceae</taxon>
        <taxon>Acidithiobacillus</taxon>
    </lineage>
</organism>
<evidence type="ECO:0000313" key="4">
    <source>
        <dbReference type="EMBL" id="NDU42494.1"/>
    </source>
</evidence>
<feature type="domain" description="Methyl-accepting transducer" evidence="3">
    <location>
        <begin position="7"/>
        <end position="190"/>
    </location>
</feature>
<dbReference type="InterPro" id="IPR004089">
    <property type="entry name" value="MCPsignal_dom"/>
</dbReference>
<dbReference type="Pfam" id="PF00015">
    <property type="entry name" value="MCPsignal"/>
    <property type="match status" value="1"/>
</dbReference>
<dbReference type="SUPFAM" id="SSF58104">
    <property type="entry name" value="Methyl-accepting chemotaxis protein (MCP) signaling domain"/>
    <property type="match status" value="1"/>
</dbReference>
<evidence type="ECO:0000256" key="2">
    <source>
        <dbReference type="PROSITE-ProRule" id="PRU00284"/>
    </source>
</evidence>
<accession>A0A845UF37</accession>
<dbReference type="GO" id="GO:0016020">
    <property type="term" value="C:membrane"/>
    <property type="evidence" value="ECO:0007669"/>
    <property type="project" value="InterPro"/>
</dbReference>
<name>A0A845UF37_9PROT</name>
<evidence type="ECO:0000256" key="1">
    <source>
        <dbReference type="ARBA" id="ARBA00023224"/>
    </source>
</evidence>
<dbReference type="EMBL" id="WNJL01000030">
    <property type="protein sequence ID" value="NDU42494.1"/>
    <property type="molecule type" value="Genomic_DNA"/>
</dbReference>
<dbReference type="Gene3D" id="1.10.287.950">
    <property type="entry name" value="Methyl-accepting chemotaxis protein"/>
    <property type="match status" value="1"/>
</dbReference>
<gene>
    <name evidence="4" type="ORF">GL267_07520</name>
</gene>
<keyword evidence="1 2" id="KW-0807">Transducer</keyword>
<reference evidence="4" key="1">
    <citation type="submission" date="2019-11" db="EMBL/GenBank/DDBJ databases">
        <title>Acidithiobacillus ferrianus sp. nov.: a facultatively anaerobic and extremely acidophilic chemolithoautotroph.</title>
        <authorList>
            <person name="Norris P.R."/>
            <person name="Falagan C."/>
            <person name="Moya-Beltran A."/>
            <person name="Castro M."/>
            <person name="Quatrini R."/>
            <person name="Johnson D.B."/>
        </authorList>
    </citation>
    <scope>NUCLEOTIDE SEQUENCE [LARGE SCALE GENOMIC DNA]</scope>
    <source>
        <strain evidence="4">MG</strain>
    </source>
</reference>
<dbReference type="PANTHER" id="PTHR32089:SF112">
    <property type="entry name" value="LYSOZYME-LIKE PROTEIN-RELATED"/>
    <property type="match status" value="1"/>
</dbReference>
<sequence length="311" mass="34144">MTDTLPFAEIIAQAIQILVSQVQSGRTQMEDAIGDIMARFSNLHQRLSKAVQASRGAAQEETAEQLDVSALFSASETELLGVLEHISAATQQHESQQKVIAALLQQVNTLERMAQDVGEIASQTTLLALNAAIEAARAGEHGRGFAVVADEVRKLSTRSKETSQKMGENVKAITASIRGVVQQTAEAIQQERQFLAHAEISIRSMLHRLQEMTRRLTTSADILQNEAQGIGEEMDQLLIALQFQDRVSQTLTHVEAGLSGLPEHLNAEDPAQGVEDWLQALTGNYTTREEHCIHRGETRPVPEAHPEITFF</sequence>
<dbReference type="AlphaFoldDB" id="A0A845UF37"/>
<proteinExistence type="predicted"/>
<dbReference type="SMART" id="SM00283">
    <property type="entry name" value="MA"/>
    <property type="match status" value="1"/>
</dbReference>
<comment type="caution">
    <text evidence="4">The sequence shown here is derived from an EMBL/GenBank/DDBJ whole genome shotgun (WGS) entry which is preliminary data.</text>
</comment>
<dbReference type="GO" id="GO:0007165">
    <property type="term" value="P:signal transduction"/>
    <property type="evidence" value="ECO:0007669"/>
    <property type="project" value="UniProtKB-KW"/>
</dbReference>
<protein>
    <submittedName>
        <fullName evidence="4">Chemotaxis protein</fullName>
    </submittedName>
</protein>
<dbReference type="PROSITE" id="PS50111">
    <property type="entry name" value="CHEMOTAXIS_TRANSDUC_2"/>
    <property type="match status" value="1"/>
</dbReference>